<protein>
    <recommendedName>
        <fullName evidence="4">SPOR domain-containing protein</fullName>
    </recommendedName>
</protein>
<gene>
    <name evidence="2" type="ORF">RIF23_04400</name>
</gene>
<evidence type="ECO:0000313" key="3">
    <source>
        <dbReference type="Proteomes" id="UP001250214"/>
    </source>
</evidence>
<dbReference type="Proteomes" id="UP001250214">
    <property type="component" value="Unassembled WGS sequence"/>
</dbReference>
<feature type="region of interest" description="Disordered" evidence="1">
    <location>
        <begin position="59"/>
        <end position="86"/>
    </location>
</feature>
<dbReference type="EMBL" id="JAVLVT010000001">
    <property type="protein sequence ID" value="MDS1269536.1"/>
    <property type="molecule type" value="Genomic_DNA"/>
</dbReference>
<sequence>MGPRTRPGDDDPDTPPRWWWCLKHDRPEYDAGCPDRRRLGPFATEAEAAAALETATARNEIWAAEDEAEADDPWGDREREQYPPWS</sequence>
<evidence type="ECO:0000313" key="2">
    <source>
        <dbReference type="EMBL" id="MDS1269536.1"/>
    </source>
</evidence>
<name>A0ABU2H2L7_9ACTN</name>
<comment type="caution">
    <text evidence="2">The sequence shown here is derived from an EMBL/GenBank/DDBJ whole genome shotgun (WGS) entry which is preliminary data.</text>
</comment>
<accession>A0ABU2H2L7</accession>
<keyword evidence="3" id="KW-1185">Reference proteome</keyword>
<evidence type="ECO:0008006" key="4">
    <source>
        <dbReference type="Google" id="ProtNLM"/>
    </source>
</evidence>
<dbReference type="RefSeq" id="WP_310911001.1">
    <property type="nucleotide sequence ID" value="NZ_JAVLVT010000001.1"/>
</dbReference>
<feature type="compositionally biased region" description="Acidic residues" evidence="1">
    <location>
        <begin position="63"/>
        <end position="73"/>
    </location>
</feature>
<reference evidence="3" key="1">
    <citation type="submission" date="2023-07" db="EMBL/GenBank/DDBJ databases">
        <title>Novel species in the genus Lipingzhangella isolated from Sambhar Salt Lake.</title>
        <authorList>
            <person name="Jiya N."/>
            <person name="Kajale S."/>
            <person name="Sharma A."/>
        </authorList>
    </citation>
    <scope>NUCLEOTIDE SEQUENCE [LARGE SCALE GENOMIC DNA]</scope>
    <source>
        <strain evidence="3">LS1_29</strain>
    </source>
</reference>
<evidence type="ECO:0000256" key="1">
    <source>
        <dbReference type="SAM" id="MobiDB-lite"/>
    </source>
</evidence>
<proteinExistence type="predicted"/>
<organism evidence="2 3">
    <name type="scientific">Lipingzhangella rawalii</name>
    <dbReference type="NCBI Taxonomy" id="2055835"/>
    <lineage>
        <taxon>Bacteria</taxon>
        <taxon>Bacillati</taxon>
        <taxon>Actinomycetota</taxon>
        <taxon>Actinomycetes</taxon>
        <taxon>Streptosporangiales</taxon>
        <taxon>Nocardiopsidaceae</taxon>
        <taxon>Lipingzhangella</taxon>
    </lineage>
</organism>
<feature type="compositionally biased region" description="Basic and acidic residues" evidence="1">
    <location>
        <begin position="74"/>
        <end position="86"/>
    </location>
</feature>